<dbReference type="AlphaFoldDB" id="A0A8X6NMN2"/>
<reference evidence="1" key="1">
    <citation type="submission" date="2020-08" db="EMBL/GenBank/DDBJ databases">
        <title>Multicomponent nature underlies the extraordinary mechanical properties of spider dragline silk.</title>
        <authorList>
            <person name="Kono N."/>
            <person name="Nakamura H."/>
            <person name="Mori M."/>
            <person name="Yoshida Y."/>
            <person name="Ohtoshi R."/>
            <person name="Malay A.D."/>
            <person name="Moran D.A.P."/>
            <person name="Tomita M."/>
            <person name="Numata K."/>
            <person name="Arakawa K."/>
        </authorList>
    </citation>
    <scope>NUCLEOTIDE SEQUENCE</scope>
</reference>
<evidence type="ECO:0000313" key="1">
    <source>
        <dbReference type="EMBL" id="GFT23915.1"/>
    </source>
</evidence>
<dbReference type="Proteomes" id="UP000887013">
    <property type="component" value="Unassembled WGS sequence"/>
</dbReference>
<comment type="caution">
    <text evidence="1">The sequence shown here is derived from an EMBL/GenBank/DDBJ whole genome shotgun (WGS) entry which is preliminary data.</text>
</comment>
<sequence length="139" mass="15341">MIVQSESLHSKEKREVGYCCSVSVPTRKLIIVLLGAVGRVSMVTNCVVKRGRDITDACCESLNLEFVTKRMIVQSESLHSKEEREVGYCCSVSVPTRKLIIVLLGAVGRVSMVTNCVVKRGRDITDACCESLNLEFVTK</sequence>
<name>A0A8X6NMN2_NEPPI</name>
<organism evidence="1 2">
    <name type="scientific">Nephila pilipes</name>
    <name type="common">Giant wood spider</name>
    <name type="synonym">Nephila maculata</name>
    <dbReference type="NCBI Taxonomy" id="299642"/>
    <lineage>
        <taxon>Eukaryota</taxon>
        <taxon>Metazoa</taxon>
        <taxon>Ecdysozoa</taxon>
        <taxon>Arthropoda</taxon>
        <taxon>Chelicerata</taxon>
        <taxon>Arachnida</taxon>
        <taxon>Araneae</taxon>
        <taxon>Araneomorphae</taxon>
        <taxon>Entelegynae</taxon>
        <taxon>Araneoidea</taxon>
        <taxon>Nephilidae</taxon>
        <taxon>Nephila</taxon>
    </lineage>
</organism>
<gene>
    <name evidence="1" type="ORF">NPIL_623341</name>
</gene>
<accession>A0A8X6NMN2</accession>
<keyword evidence="2" id="KW-1185">Reference proteome</keyword>
<dbReference type="EMBL" id="BMAW01059980">
    <property type="protein sequence ID" value="GFT23915.1"/>
    <property type="molecule type" value="Genomic_DNA"/>
</dbReference>
<evidence type="ECO:0000313" key="2">
    <source>
        <dbReference type="Proteomes" id="UP000887013"/>
    </source>
</evidence>
<proteinExistence type="predicted"/>
<protein>
    <submittedName>
        <fullName evidence="1">Uncharacterized protein</fullName>
    </submittedName>
</protein>